<dbReference type="PIRSF" id="PIRSF006677">
    <property type="entry name" value="UCP006677"/>
    <property type="match status" value="1"/>
</dbReference>
<organism evidence="5 6">
    <name type="scientific">Candidatus Zymogenus saltonus</name>
    <dbReference type="NCBI Taxonomy" id="2844893"/>
    <lineage>
        <taxon>Bacteria</taxon>
        <taxon>Deltaproteobacteria</taxon>
        <taxon>Candidatus Zymogenia</taxon>
        <taxon>Candidatus Zymogeniales</taxon>
        <taxon>Candidatus Zymogenaceae</taxon>
        <taxon>Candidatus Zymogenus</taxon>
    </lineage>
</organism>
<evidence type="ECO:0000256" key="4">
    <source>
        <dbReference type="NCBIfam" id="TIGR02751"/>
    </source>
</evidence>
<dbReference type="Pfam" id="PF14010">
    <property type="entry name" value="PEPcase_2"/>
    <property type="match status" value="1"/>
</dbReference>
<reference evidence="5" key="1">
    <citation type="journal article" date="2021" name="Environ. Microbiol.">
        <title>Genomic characterization of three novel Desulfobacterota classes expand the metabolic and phylogenetic diversity of the phylum.</title>
        <authorList>
            <person name="Murphy C.L."/>
            <person name="Biggerstaff J."/>
            <person name="Eichhorn A."/>
            <person name="Ewing E."/>
            <person name="Shahan R."/>
            <person name="Soriano D."/>
            <person name="Stewart S."/>
            <person name="VanMol K."/>
            <person name="Walker R."/>
            <person name="Walters P."/>
            <person name="Elshahed M.S."/>
            <person name="Youssef N.H."/>
        </authorList>
    </citation>
    <scope>NUCLEOTIDE SEQUENCE</scope>
    <source>
        <strain evidence="5">Zod_Metabat.24</strain>
    </source>
</reference>
<dbReference type="NCBIfam" id="TIGR02751">
    <property type="entry name" value="PEPCase_arch"/>
    <property type="match status" value="1"/>
</dbReference>
<evidence type="ECO:0000256" key="1">
    <source>
        <dbReference type="ARBA" id="ARBA00022842"/>
    </source>
</evidence>
<evidence type="ECO:0000256" key="3">
    <source>
        <dbReference type="ARBA" id="ARBA00023300"/>
    </source>
</evidence>
<dbReference type="AlphaFoldDB" id="A0A9D8PPR7"/>
<reference evidence="5" key="2">
    <citation type="submission" date="2021-01" db="EMBL/GenBank/DDBJ databases">
        <authorList>
            <person name="Hahn C.R."/>
            <person name="Youssef N.H."/>
            <person name="Elshahed M."/>
        </authorList>
    </citation>
    <scope>NUCLEOTIDE SEQUENCE</scope>
    <source>
        <strain evidence="5">Zod_Metabat.24</strain>
    </source>
</reference>
<dbReference type="SUPFAM" id="SSF51621">
    <property type="entry name" value="Phosphoenolpyruvate/pyruvate domain"/>
    <property type="match status" value="1"/>
</dbReference>
<dbReference type="EC" id="4.1.1.31" evidence="4"/>
<dbReference type="GO" id="GO:0015977">
    <property type="term" value="P:carbon fixation"/>
    <property type="evidence" value="ECO:0007669"/>
    <property type="project" value="UniProtKB-KW"/>
</dbReference>
<keyword evidence="3" id="KW-0120">Carbon dioxide fixation</keyword>
<dbReference type="GO" id="GO:0008964">
    <property type="term" value="F:phosphoenolpyruvate carboxylase activity"/>
    <property type="evidence" value="ECO:0007669"/>
    <property type="project" value="UniProtKB-UniRule"/>
</dbReference>
<proteinExistence type="inferred from homology"/>
<sequence length="489" mass="56095">MKEMIKIPKCMSTQHPDNVTPPFFSESIELGGEDEVQEAYYAFSHLGCDEQMWDCEGKEVDNYVVKKLLTQYPAFFNNNILGKDLFLTLRVPNPTVERGEAKILLETLESIPRSFDTSRLFYENDIAPIFEVILPMTATHKSLNRIYNYYTDFVIGKQDSPFCEGDITIADWIGEFMPKEINVIPLFEDMKSMLDADTITREYLSNKEIRHQRVFLARSDPAMNYGLISAMLMNRIALKKLYSLSHDIGVEIYPIIGLGSAPFRGNLTPDTVKRIVREYPSVHTFTIQSSFKYDNPPDKVRGAIEELRKKERLKPVEVDEERCLDIISRYTKRYQEQVAELAGVINQVAKYIPERRKRKLHVGLFGYAREVGGIQLPRAIKFTAALYSVGLPPELLGLDALNREDFDFLRKAYFFLDDDLKDSLRFFNKDTPFIPEGLKRAIDDLPISYTPDEKYKGTIDSIINSLGQDSVDKIGERILVTAHVRGFLG</sequence>
<dbReference type="InterPro" id="IPR015813">
    <property type="entry name" value="Pyrv/PenolPyrv_kinase-like_dom"/>
</dbReference>
<dbReference type="Proteomes" id="UP000809273">
    <property type="component" value="Unassembled WGS sequence"/>
</dbReference>
<dbReference type="EMBL" id="JAFGIX010000046">
    <property type="protein sequence ID" value="MBN1573362.1"/>
    <property type="molecule type" value="Genomic_DNA"/>
</dbReference>
<comment type="caution">
    <text evidence="5">The sequence shown here is derived from an EMBL/GenBank/DDBJ whole genome shotgun (WGS) entry which is preliminary data.</text>
</comment>
<keyword evidence="2 5" id="KW-0456">Lyase</keyword>
<evidence type="ECO:0000313" key="5">
    <source>
        <dbReference type="EMBL" id="MBN1573362.1"/>
    </source>
</evidence>
<evidence type="ECO:0000256" key="2">
    <source>
        <dbReference type="ARBA" id="ARBA00023239"/>
    </source>
</evidence>
<accession>A0A9D8PPR7</accession>
<keyword evidence="1" id="KW-0460">Magnesium</keyword>
<protein>
    <recommendedName>
        <fullName evidence="4">Phosphoenolpyruvate carboxylase</fullName>
        <ecNumber evidence="4">4.1.1.31</ecNumber>
    </recommendedName>
</protein>
<name>A0A9D8PPR7_9DELT</name>
<dbReference type="GO" id="GO:0006099">
    <property type="term" value="P:tricarboxylic acid cycle"/>
    <property type="evidence" value="ECO:0007669"/>
    <property type="project" value="InterPro"/>
</dbReference>
<evidence type="ECO:0000313" key="6">
    <source>
        <dbReference type="Proteomes" id="UP000809273"/>
    </source>
</evidence>
<dbReference type="HAMAP" id="MF_01904">
    <property type="entry name" value="PEPcase_type2"/>
    <property type="match status" value="1"/>
</dbReference>
<dbReference type="InterPro" id="IPR007566">
    <property type="entry name" value="PEP_COase_arc-type"/>
</dbReference>
<gene>
    <name evidence="5" type="ORF">JW984_09230</name>
</gene>